<dbReference type="InterPro" id="IPR011528">
    <property type="entry name" value="NERD"/>
</dbReference>
<gene>
    <name evidence="2" type="ORF">CLV70_1273</name>
</gene>
<dbReference type="AlphaFoldDB" id="A0A2T0RFD0"/>
<proteinExistence type="predicted"/>
<comment type="caution">
    <text evidence="2">The sequence shown here is derived from an EMBL/GenBank/DDBJ whole genome shotgun (WGS) entry which is preliminary data.</text>
</comment>
<evidence type="ECO:0000313" key="3">
    <source>
        <dbReference type="Proteomes" id="UP000239209"/>
    </source>
</evidence>
<evidence type="ECO:0000313" key="2">
    <source>
        <dbReference type="EMBL" id="PRY19878.1"/>
    </source>
</evidence>
<name>A0A2T0RFD0_9ACTN</name>
<dbReference type="Pfam" id="PF08378">
    <property type="entry name" value="NERD"/>
    <property type="match status" value="1"/>
</dbReference>
<sequence>MAVSRWTTITPWPYFDERDAADAIREALPDVAPFRAWSNFSFVADSGHVHRIDLLVAAPGGLFVVELDASRGRVANHGPVWVISSGPTQVARDSPGRVAAIKAHALGQALSRAAAQSGLPMPPVFGVVQLTFPATEIDLDPAEAAAVYRPDGTGGDGPWLVRDLLARTPADHRDALPDWLSEAVTGLLARIGTAPSQLSHPVGTWRVVEPPLELSPNAQDHIAWSTVLDKISVRARVFVARPDAPVAQRTRLDESVCREYLLLSELDHPDIARPEMIGNHEAGPALLYKHDRRGVRFDHYLALYGNRLGRAAADDMIGRLGDALAYAHGRGAYHLDLSVRVLTVTPHPDHFGELDDGWLDPRVRITDWRRAGQVGGEPARYGIDPVAADMLGLGVVALAARTGRPADDGVAGLVTSYLAQGGPVRLNPSHRIGDLVDRLLSTEDASQIRPAIEAFLRLDPRVGEVLSA</sequence>
<protein>
    <submittedName>
        <fullName evidence="2">Nuclease-like protein</fullName>
    </submittedName>
</protein>
<dbReference type="OrthoDB" id="3404503at2"/>
<evidence type="ECO:0000259" key="1">
    <source>
        <dbReference type="Pfam" id="PF08378"/>
    </source>
</evidence>
<dbReference type="Gene3D" id="1.10.510.10">
    <property type="entry name" value="Transferase(Phosphotransferase) domain 1"/>
    <property type="match status" value="1"/>
</dbReference>
<dbReference type="EMBL" id="PVZG01000027">
    <property type="protein sequence ID" value="PRY19878.1"/>
    <property type="molecule type" value="Genomic_DNA"/>
</dbReference>
<dbReference type="SUPFAM" id="SSF56112">
    <property type="entry name" value="Protein kinase-like (PK-like)"/>
    <property type="match status" value="1"/>
</dbReference>
<keyword evidence="3" id="KW-1185">Reference proteome</keyword>
<dbReference type="Proteomes" id="UP000239209">
    <property type="component" value="Unassembled WGS sequence"/>
</dbReference>
<organism evidence="2 3">
    <name type="scientific">Pseudosporangium ferrugineum</name>
    <dbReference type="NCBI Taxonomy" id="439699"/>
    <lineage>
        <taxon>Bacteria</taxon>
        <taxon>Bacillati</taxon>
        <taxon>Actinomycetota</taxon>
        <taxon>Actinomycetes</taxon>
        <taxon>Micromonosporales</taxon>
        <taxon>Micromonosporaceae</taxon>
        <taxon>Pseudosporangium</taxon>
    </lineage>
</organism>
<reference evidence="2 3" key="1">
    <citation type="submission" date="2018-03" db="EMBL/GenBank/DDBJ databases">
        <title>Genomic Encyclopedia of Archaeal and Bacterial Type Strains, Phase II (KMG-II): from individual species to whole genera.</title>
        <authorList>
            <person name="Goeker M."/>
        </authorList>
    </citation>
    <scope>NUCLEOTIDE SEQUENCE [LARGE SCALE GENOMIC DNA]</scope>
    <source>
        <strain evidence="2 3">DSM 45348</strain>
    </source>
</reference>
<feature type="domain" description="NERD" evidence="1">
    <location>
        <begin position="15"/>
        <end position="128"/>
    </location>
</feature>
<dbReference type="InterPro" id="IPR011009">
    <property type="entry name" value="Kinase-like_dom_sf"/>
</dbReference>
<dbReference type="RefSeq" id="WP_106130833.1">
    <property type="nucleotide sequence ID" value="NZ_PVZG01000027.1"/>
</dbReference>
<accession>A0A2T0RFD0</accession>